<evidence type="ECO:0000256" key="4">
    <source>
        <dbReference type="ARBA" id="ARBA00022827"/>
    </source>
</evidence>
<dbReference type="AlphaFoldDB" id="A0AAE3JPI0"/>
<keyword evidence="5" id="KW-0560">Oxidoreductase</keyword>
<keyword evidence="9" id="KW-1185">Reference proteome</keyword>
<dbReference type="PANTHER" id="PTHR42784">
    <property type="entry name" value="PYRANOSE 2-OXIDASE"/>
    <property type="match status" value="1"/>
</dbReference>
<feature type="domain" description="Glucose-methanol-choline oxidoreductase C-terminal" evidence="7">
    <location>
        <begin position="430"/>
        <end position="549"/>
    </location>
</feature>
<dbReference type="Pfam" id="PF05199">
    <property type="entry name" value="GMC_oxred_C"/>
    <property type="match status" value="1"/>
</dbReference>
<dbReference type="GO" id="GO:0050660">
    <property type="term" value="F:flavin adenine dinucleotide binding"/>
    <property type="evidence" value="ECO:0007669"/>
    <property type="project" value="InterPro"/>
</dbReference>
<evidence type="ECO:0000259" key="7">
    <source>
        <dbReference type="Pfam" id="PF05199"/>
    </source>
</evidence>
<keyword evidence="4" id="KW-0274">FAD</keyword>
<reference evidence="8" key="1">
    <citation type="submission" date="2023-02" db="EMBL/GenBank/DDBJ databases">
        <title>Genome of Flavobacteriaceae gen. nov. sp. strain F89.</title>
        <authorList>
            <person name="Wang Y."/>
        </authorList>
    </citation>
    <scope>NUCLEOTIDE SEQUENCE</scope>
    <source>
        <strain evidence="8">F89</strain>
    </source>
</reference>
<dbReference type="InterPro" id="IPR036188">
    <property type="entry name" value="FAD/NAD-bd_sf"/>
</dbReference>
<dbReference type="InterPro" id="IPR051473">
    <property type="entry name" value="P2Ox-like"/>
</dbReference>
<comment type="cofactor">
    <cofactor evidence="1">
        <name>FAD</name>
        <dbReference type="ChEBI" id="CHEBI:57692"/>
    </cofactor>
</comment>
<dbReference type="Proteomes" id="UP001200642">
    <property type="component" value="Unassembled WGS sequence"/>
</dbReference>
<dbReference type="Gene3D" id="3.50.50.60">
    <property type="entry name" value="FAD/NAD(P)-binding domain"/>
    <property type="match status" value="2"/>
</dbReference>
<organism evidence="8 9">
    <name type="scientific">Cerina litoralis</name>
    <dbReference type="NCBI Taxonomy" id="2874477"/>
    <lineage>
        <taxon>Bacteria</taxon>
        <taxon>Pseudomonadati</taxon>
        <taxon>Bacteroidota</taxon>
        <taxon>Flavobacteriia</taxon>
        <taxon>Flavobacteriales</taxon>
        <taxon>Flavobacteriaceae</taxon>
        <taxon>Cerina</taxon>
    </lineage>
</organism>
<dbReference type="SUPFAM" id="SSF51905">
    <property type="entry name" value="FAD/NAD(P)-binding domain"/>
    <property type="match status" value="1"/>
</dbReference>
<dbReference type="Pfam" id="PF00732">
    <property type="entry name" value="GMC_oxred_N"/>
    <property type="match status" value="1"/>
</dbReference>
<keyword evidence="3" id="KW-0285">Flavoprotein</keyword>
<dbReference type="RefSeq" id="WP_317900300.1">
    <property type="nucleotide sequence ID" value="NZ_JAIRBC010000001.1"/>
</dbReference>
<name>A0AAE3JPI0_9FLAO</name>
<evidence type="ECO:0000256" key="3">
    <source>
        <dbReference type="ARBA" id="ARBA00022630"/>
    </source>
</evidence>
<dbReference type="PANTHER" id="PTHR42784:SF1">
    <property type="entry name" value="PYRANOSE 2-OXIDASE"/>
    <property type="match status" value="1"/>
</dbReference>
<sequence length="568" mass="63885">MNKATDYDAIVVGTGISGGWAAKELCEKGLKTLVLERGRMVEHIKDYPTMYDDPWDYPLKGQLSKAEKEKYHVQNRVGWAPTEDSKHFFVNDLEHPYVEIKRFDWIRGYQVGGRSLTWGRQSYRWSDIDFAANKNEGIGVDWPVRYRDIAPWYDKVEEYIGVSGENLGLKQLPDGKFQPPMQLNCVEEDFKNSVANNFDDGRLVTIGRTAHITDPNATFEGRGTCQNRDRCWRGCPFGGYFSSNSSTLPAAERTGNMTLRPNSIVYEVLYDDKTKMATGVRVIDRVTKEKLEFKAKVIFLCASAMASVGILLQSKSKRFPNGLGNDSDALGRGIMDHHYKLGATAKVNGYLDKYYKGRRANGFYIPRFVNLDDKTKREGYLRGFGYQGTASRQDWSASIAEMGYGKDLKETVLRPGEWQIGVTGFGEFLPYDDNRVTLSTTEKDKWGLPQLAFDVEFKENEYKMREDIKAQIVSMFKTAGFHDVQPYEESSGPGLGIHEMGGARMGRDPKTSVLNGHNQLHAVPNVYVTDGAFMASSNCVNPSLTYMAFTARAANHASEAFAKGKFDG</sequence>
<evidence type="ECO:0000313" key="8">
    <source>
        <dbReference type="EMBL" id="MCG2459148.1"/>
    </source>
</evidence>
<gene>
    <name evidence="8" type="ORF">K8352_00135</name>
</gene>
<dbReference type="SUPFAM" id="SSF54373">
    <property type="entry name" value="FAD-linked reductases, C-terminal domain"/>
    <property type="match status" value="1"/>
</dbReference>
<dbReference type="EMBL" id="JAIRBC010000001">
    <property type="protein sequence ID" value="MCG2459148.1"/>
    <property type="molecule type" value="Genomic_DNA"/>
</dbReference>
<comment type="similarity">
    <text evidence="2">Belongs to the GMC oxidoreductase family.</text>
</comment>
<evidence type="ECO:0000259" key="6">
    <source>
        <dbReference type="Pfam" id="PF00732"/>
    </source>
</evidence>
<proteinExistence type="inferred from homology"/>
<dbReference type="InterPro" id="IPR007867">
    <property type="entry name" value="GMC_OxRtase_C"/>
</dbReference>
<comment type="caution">
    <text evidence="8">The sequence shown here is derived from an EMBL/GenBank/DDBJ whole genome shotgun (WGS) entry which is preliminary data.</text>
</comment>
<protein>
    <submittedName>
        <fullName evidence="8">GMC family oxidoreductase</fullName>
    </submittedName>
</protein>
<evidence type="ECO:0000256" key="2">
    <source>
        <dbReference type="ARBA" id="ARBA00010790"/>
    </source>
</evidence>
<feature type="domain" description="Glucose-methanol-choline oxidoreductase N-terminal" evidence="6">
    <location>
        <begin position="101"/>
        <end position="337"/>
    </location>
</feature>
<accession>A0AAE3JPI0</accession>
<dbReference type="InterPro" id="IPR000172">
    <property type="entry name" value="GMC_OxRdtase_N"/>
</dbReference>
<evidence type="ECO:0000313" key="9">
    <source>
        <dbReference type="Proteomes" id="UP001200642"/>
    </source>
</evidence>
<evidence type="ECO:0000256" key="1">
    <source>
        <dbReference type="ARBA" id="ARBA00001974"/>
    </source>
</evidence>
<dbReference type="GO" id="GO:0016614">
    <property type="term" value="F:oxidoreductase activity, acting on CH-OH group of donors"/>
    <property type="evidence" value="ECO:0007669"/>
    <property type="project" value="InterPro"/>
</dbReference>
<evidence type="ECO:0000256" key="5">
    <source>
        <dbReference type="ARBA" id="ARBA00023002"/>
    </source>
</evidence>